<name>M1VH07_CYAM1</name>
<dbReference type="EMBL" id="AP006500">
    <property type="protein sequence ID" value="BAM82532.1"/>
    <property type="molecule type" value="Genomic_DNA"/>
</dbReference>
<feature type="compositionally biased region" description="Basic residues" evidence="1">
    <location>
        <begin position="63"/>
        <end position="97"/>
    </location>
</feature>
<dbReference type="KEGG" id="cme:CYME_CMR323C"/>
<dbReference type="Proteomes" id="UP000007014">
    <property type="component" value="Chromosome 18"/>
</dbReference>
<gene>
    <name evidence="2" type="ORF">CYME_CMR323C</name>
</gene>
<sequence length="97" mass="10996">MSTCTTPLFQGPYDCMSKYGLAQKIFLAPLTREGNSGRPRRLRWSLVHPVLRACSKSTSKSIQRQRKPISIRPRVKGTGKRSVRKRSGNVKKRIGLK</sequence>
<dbReference type="RefSeq" id="XP_005538568.1">
    <property type="nucleotide sequence ID" value="XM_005538511.1"/>
</dbReference>
<organism evidence="2 3">
    <name type="scientific">Cyanidioschyzon merolae (strain NIES-3377 / 10D)</name>
    <name type="common">Unicellular red alga</name>
    <dbReference type="NCBI Taxonomy" id="280699"/>
    <lineage>
        <taxon>Eukaryota</taxon>
        <taxon>Rhodophyta</taxon>
        <taxon>Bangiophyceae</taxon>
        <taxon>Cyanidiales</taxon>
        <taxon>Cyanidiaceae</taxon>
        <taxon>Cyanidioschyzon</taxon>
    </lineage>
</organism>
<keyword evidence="3" id="KW-1185">Reference proteome</keyword>
<dbReference type="Gramene" id="CMR323CT">
    <property type="protein sequence ID" value="CMR323CT"/>
    <property type="gene ID" value="CMR323C"/>
</dbReference>
<evidence type="ECO:0000313" key="2">
    <source>
        <dbReference type="EMBL" id="BAM82532.1"/>
    </source>
</evidence>
<dbReference type="AlphaFoldDB" id="M1VH07"/>
<reference evidence="2 3" key="1">
    <citation type="journal article" date="2004" name="Nature">
        <title>Genome sequence of the ultrasmall unicellular red alga Cyanidioschyzon merolae 10D.</title>
        <authorList>
            <person name="Matsuzaki M."/>
            <person name="Misumi O."/>
            <person name="Shin-i T."/>
            <person name="Maruyama S."/>
            <person name="Takahara M."/>
            <person name="Miyagishima S."/>
            <person name="Mori T."/>
            <person name="Nishida K."/>
            <person name="Yagisawa F."/>
            <person name="Nishida K."/>
            <person name="Yoshida Y."/>
            <person name="Nishimura Y."/>
            <person name="Nakao S."/>
            <person name="Kobayashi T."/>
            <person name="Momoyama Y."/>
            <person name="Higashiyama T."/>
            <person name="Minoda A."/>
            <person name="Sano M."/>
            <person name="Nomoto H."/>
            <person name="Oishi K."/>
            <person name="Hayashi H."/>
            <person name="Ohta F."/>
            <person name="Nishizaka S."/>
            <person name="Haga S."/>
            <person name="Miura S."/>
            <person name="Morishita T."/>
            <person name="Kabeya Y."/>
            <person name="Terasawa K."/>
            <person name="Suzuki Y."/>
            <person name="Ishii Y."/>
            <person name="Asakawa S."/>
            <person name="Takano H."/>
            <person name="Ohta N."/>
            <person name="Kuroiwa H."/>
            <person name="Tanaka K."/>
            <person name="Shimizu N."/>
            <person name="Sugano S."/>
            <person name="Sato N."/>
            <person name="Nozaki H."/>
            <person name="Ogasawara N."/>
            <person name="Kohara Y."/>
            <person name="Kuroiwa T."/>
        </authorList>
    </citation>
    <scope>NUCLEOTIDE SEQUENCE [LARGE SCALE GENOMIC DNA]</scope>
    <source>
        <strain evidence="2 3">10D</strain>
    </source>
</reference>
<protein>
    <submittedName>
        <fullName evidence="2">Uncharacterized protein</fullName>
    </submittedName>
</protein>
<feature type="region of interest" description="Disordered" evidence="1">
    <location>
        <begin position="57"/>
        <end position="97"/>
    </location>
</feature>
<evidence type="ECO:0000256" key="1">
    <source>
        <dbReference type="SAM" id="MobiDB-lite"/>
    </source>
</evidence>
<evidence type="ECO:0000313" key="3">
    <source>
        <dbReference type="Proteomes" id="UP000007014"/>
    </source>
</evidence>
<proteinExistence type="predicted"/>
<dbReference type="GeneID" id="16996947"/>
<dbReference type="HOGENOM" id="CLU_2349737_0_0_1"/>
<accession>M1VH07</accession>
<reference evidence="2 3" key="2">
    <citation type="journal article" date="2007" name="BMC Biol.">
        <title>A 100%-complete sequence reveals unusually simple genomic features in the hot-spring red alga Cyanidioschyzon merolae.</title>
        <authorList>
            <person name="Nozaki H."/>
            <person name="Takano H."/>
            <person name="Misumi O."/>
            <person name="Terasawa K."/>
            <person name="Matsuzaki M."/>
            <person name="Maruyama S."/>
            <person name="Nishida K."/>
            <person name="Yagisawa F."/>
            <person name="Yoshida Y."/>
            <person name="Fujiwara T."/>
            <person name="Takio S."/>
            <person name="Tamura K."/>
            <person name="Chung S.J."/>
            <person name="Nakamura S."/>
            <person name="Kuroiwa H."/>
            <person name="Tanaka K."/>
            <person name="Sato N."/>
            <person name="Kuroiwa T."/>
        </authorList>
    </citation>
    <scope>NUCLEOTIDE SEQUENCE [LARGE SCALE GENOMIC DNA]</scope>
    <source>
        <strain evidence="2 3">10D</strain>
    </source>
</reference>